<protein>
    <submittedName>
        <fullName evidence="3">Enoyl-CoA hydratase/isomerase family protein</fullName>
    </submittedName>
</protein>
<dbReference type="SUPFAM" id="SSF52096">
    <property type="entry name" value="ClpP/crotonase"/>
    <property type="match status" value="1"/>
</dbReference>
<evidence type="ECO:0000256" key="1">
    <source>
        <dbReference type="ARBA" id="ARBA00023098"/>
    </source>
</evidence>
<dbReference type="AlphaFoldDB" id="A0A6B9FRG2"/>
<keyword evidence="2" id="KW-0456">Lyase</keyword>
<evidence type="ECO:0000313" key="4">
    <source>
        <dbReference type="Proteomes" id="UP000012488"/>
    </source>
</evidence>
<dbReference type="Proteomes" id="UP000012488">
    <property type="component" value="Chromosome"/>
</dbReference>
<dbReference type="Gene3D" id="3.90.226.10">
    <property type="entry name" value="2-enoyl-CoA Hydratase, Chain A, domain 1"/>
    <property type="match status" value="1"/>
</dbReference>
<organism evidence="3 4">
    <name type="scientific">Methylobacterium mesophilicum SR1.6/6</name>
    <dbReference type="NCBI Taxonomy" id="908290"/>
    <lineage>
        <taxon>Bacteria</taxon>
        <taxon>Pseudomonadati</taxon>
        <taxon>Pseudomonadota</taxon>
        <taxon>Alphaproteobacteria</taxon>
        <taxon>Hyphomicrobiales</taxon>
        <taxon>Methylobacteriaceae</taxon>
        <taxon>Methylobacterium</taxon>
    </lineage>
</organism>
<dbReference type="InterPro" id="IPR001753">
    <property type="entry name" value="Enoyl-CoA_hydra/iso"/>
</dbReference>
<evidence type="ECO:0000313" key="3">
    <source>
        <dbReference type="EMBL" id="QGY05181.1"/>
    </source>
</evidence>
<accession>A0A6B9FRG2</accession>
<dbReference type="GO" id="GO:0016853">
    <property type="term" value="F:isomerase activity"/>
    <property type="evidence" value="ECO:0007669"/>
    <property type="project" value="UniProtKB-KW"/>
</dbReference>
<proteinExistence type="predicted"/>
<dbReference type="GO" id="GO:0016829">
    <property type="term" value="F:lyase activity"/>
    <property type="evidence" value="ECO:0007669"/>
    <property type="project" value="UniProtKB-KW"/>
</dbReference>
<dbReference type="OrthoDB" id="7271016at2"/>
<dbReference type="GO" id="GO:0006635">
    <property type="term" value="P:fatty acid beta-oxidation"/>
    <property type="evidence" value="ECO:0007669"/>
    <property type="project" value="TreeGrafter"/>
</dbReference>
<gene>
    <name evidence="3" type="ORF">MMSR116_27240</name>
</gene>
<dbReference type="KEGG" id="mmes:MMSR116_27240"/>
<dbReference type="RefSeq" id="WP_010683965.1">
    <property type="nucleotide sequence ID" value="NZ_CP043538.1"/>
</dbReference>
<sequence length="241" mass="25649">MSEGVRFEMRGGTGVILLDRPEAMNAWDAATRRRIADGLHAYDRDEAVRAVVLTGAGERAFGAGQDLREKRPSGDAEVDAWIDAWAAFFGALRGLGKPLIAALNGVAAGSSFQAALMCDLRVAHPGVRVGQPELRNGIPSSMGPWILHACLGPARAAELVMTGRLVPAEEAKSLGLLDRIVPRADVLPESLALAEELGSRPAIATRRTKERLRALTEPGFQSAITAWKAMLRAASHDQASA</sequence>
<dbReference type="PANTHER" id="PTHR11941">
    <property type="entry name" value="ENOYL-COA HYDRATASE-RELATED"/>
    <property type="match status" value="1"/>
</dbReference>
<dbReference type="PANTHER" id="PTHR11941:SF169">
    <property type="entry name" value="(7AS)-7A-METHYL-1,5-DIOXO-2,3,5,6,7,7A-HEXAHYDRO-1H-INDENE-CARBOXYL-COA HYDROLASE"/>
    <property type="match status" value="1"/>
</dbReference>
<evidence type="ECO:0000256" key="2">
    <source>
        <dbReference type="ARBA" id="ARBA00023239"/>
    </source>
</evidence>
<dbReference type="InterPro" id="IPR029045">
    <property type="entry name" value="ClpP/crotonase-like_dom_sf"/>
</dbReference>
<reference evidence="3 4" key="2">
    <citation type="journal article" date="2013" name="Genome Announc.">
        <title>Draft Genome Sequence of Methylobacterium mesophilicum Strain SR1.6/6, Isolated from Citrus sinensis.</title>
        <authorList>
            <person name="Marinho Almeida D."/>
            <person name="Dini-Andreote F."/>
            <person name="Camargo Neves A.A."/>
            <person name="Juca Ramos R.T."/>
            <person name="Andreote F.D."/>
            <person name="Carneiro A.R."/>
            <person name="Oliveira de Souza Lima A."/>
            <person name="Caracciolo Gomes de Sa P.H."/>
            <person name="Ribeiro Barbosa M.S."/>
            <person name="Araujo W.L."/>
            <person name="Silva A."/>
        </authorList>
    </citation>
    <scope>NUCLEOTIDE SEQUENCE [LARGE SCALE GENOMIC DNA]</scope>
    <source>
        <strain evidence="3 4">SR1.6/6</strain>
    </source>
</reference>
<keyword evidence="1" id="KW-0443">Lipid metabolism</keyword>
<name>A0A6B9FRG2_9HYPH</name>
<dbReference type="EMBL" id="CP043538">
    <property type="protein sequence ID" value="QGY05181.1"/>
    <property type="molecule type" value="Genomic_DNA"/>
</dbReference>
<dbReference type="Pfam" id="PF00378">
    <property type="entry name" value="ECH_1"/>
    <property type="match status" value="1"/>
</dbReference>
<keyword evidence="3" id="KW-0413">Isomerase</keyword>
<reference evidence="3 4" key="1">
    <citation type="journal article" date="2012" name="Genet. Mol. Biol.">
        <title>Analysis of 16S rRNA and mxaF genes revealing insights into Methylobacterium niche-specific plant association.</title>
        <authorList>
            <person name="Dourado M.N."/>
            <person name="Andreote F.D."/>
            <person name="Dini-Andreote F."/>
            <person name="Conti R."/>
            <person name="Araujo J.M."/>
            <person name="Araujo W.L."/>
        </authorList>
    </citation>
    <scope>NUCLEOTIDE SEQUENCE [LARGE SCALE GENOMIC DNA]</scope>
    <source>
        <strain evidence="3 4">SR1.6/6</strain>
    </source>
</reference>
<dbReference type="CDD" id="cd06558">
    <property type="entry name" value="crotonase-like"/>
    <property type="match status" value="1"/>
</dbReference>